<evidence type="ECO:0000256" key="2">
    <source>
        <dbReference type="ARBA" id="ARBA00022964"/>
    </source>
</evidence>
<dbReference type="PANTHER" id="PTHR46332:SF5">
    <property type="entry name" value="ASPARTATE BETA-HYDROXYLASE DOMAIN CONTAINING 2"/>
    <property type="match status" value="1"/>
</dbReference>
<sequence>MKHQGEEVTRLLAAATAARQRGDQVEEVRLIDAVLVEAPDNPHALNARGMVCLATRDLAGAIGFFRRAAEADPREPALWMNLARAQRETGDDEGERASIDQVLAVDQRHFMARLRKAELHERLGEHAQAVPAWQAVLSLATAIDPMPPALGEALDRARAFVIKQTDAFASEIDGGMATAKAALPEGATRRFDACLDHVFGRRQIYRNECAGVHFPFLPAHEYFDRALFPWFAELEAKTDLIRTELEGVIARSRGMRPYVAMDPGTPQNKWSGLDGSLDWGAYFLWEYGVANEEACALCPNTVAALEATPFARIPGRAPTAFFSILKPRTRIPPHTGVTNTRTIIHLPLIVPDGCGLRVGGETRQWRLGEAMAFDDTIEHEAWNDSDELRAVLIFDVWNPFLTEAERDLLCRYFELADKSGHNPAMGQGL</sequence>
<dbReference type="Gene3D" id="2.60.120.330">
    <property type="entry name" value="B-lactam Antibiotic, Isopenicillin N Synthase, Chain"/>
    <property type="match status" value="1"/>
</dbReference>
<dbReference type="EMBL" id="FZOS01000024">
    <property type="protein sequence ID" value="SNS92350.1"/>
    <property type="molecule type" value="Genomic_DNA"/>
</dbReference>
<comment type="similarity">
    <text evidence="1">Belongs to the aspartyl/asparaginyl beta-hydroxylase family.</text>
</comment>
<dbReference type="InterPro" id="IPR011990">
    <property type="entry name" value="TPR-like_helical_dom_sf"/>
</dbReference>
<keyword evidence="7" id="KW-1185">Reference proteome</keyword>
<dbReference type="GO" id="GO:0051213">
    <property type="term" value="F:dioxygenase activity"/>
    <property type="evidence" value="ECO:0007669"/>
    <property type="project" value="UniProtKB-KW"/>
</dbReference>
<dbReference type="OrthoDB" id="21665at2"/>
<dbReference type="SUPFAM" id="SSF51197">
    <property type="entry name" value="Clavaminate synthase-like"/>
    <property type="match status" value="1"/>
</dbReference>
<dbReference type="InterPro" id="IPR027443">
    <property type="entry name" value="IPNS-like_sf"/>
</dbReference>
<evidence type="ECO:0000313" key="7">
    <source>
        <dbReference type="Proteomes" id="UP000198281"/>
    </source>
</evidence>
<keyword evidence="3" id="KW-0560">Oxidoreductase</keyword>
<dbReference type="InterPro" id="IPR019734">
    <property type="entry name" value="TPR_rpt"/>
</dbReference>
<accession>A0A239IFC0</accession>
<feature type="repeat" description="TPR" evidence="4">
    <location>
        <begin position="42"/>
        <end position="75"/>
    </location>
</feature>
<dbReference type="GO" id="GO:0016020">
    <property type="term" value="C:membrane"/>
    <property type="evidence" value="ECO:0007669"/>
    <property type="project" value="TreeGrafter"/>
</dbReference>
<keyword evidence="4" id="KW-0802">TPR repeat</keyword>
<dbReference type="Pfam" id="PF13432">
    <property type="entry name" value="TPR_16"/>
    <property type="match status" value="2"/>
</dbReference>
<dbReference type="InterPro" id="IPR007803">
    <property type="entry name" value="Asp/Arg/Pro-Hydrxlase"/>
</dbReference>
<dbReference type="SMART" id="SM00028">
    <property type="entry name" value="TPR"/>
    <property type="match status" value="3"/>
</dbReference>
<protein>
    <submittedName>
        <fullName evidence="6">Aspartyl/asparaginyl beta-hydroxylase, cupin superfamily</fullName>
    </submittedName>
</protein>
<keyword evidence="2" id="KW-0223">Dioxygenase</keyword>
<dbReference type="Pfam" id="PF05118">
    <property type="entry name" value="Asp_Arg_Hydrox"/>
    <property type="match status" value="1"/>
</dbReference>
<gene>
    <name evidence="6" type="ORF">SAMN06295912_12423</name>
</gene>
<dbReference type="PROSITE" id="PS50005">
    <property type="entry name" value="TPR"/>
    <property type="match status" value="1"/>
</dbReference>
<dbReference type="RefSeq" id="WP_089220695.1">
    <property type="nucleotide sequence ID" value="NZ_FZOS01000024.1"/>
</dbReference>
<dbReference type="Gene3D" id="1.25.40.10">
    <property type="entry name" value="Tetratricopeptide repeat domain"/>
    <property type="match status" value="1"/>
</dbReference>
<evidence type="ECO:0000256" key="4">
    <source>
        <dbReference type="PROSITE-ProRule" id="PRU00339"/>
    </source>
</evidence>
<reference evidence="7" key="1">
    <citation type="submission" date="2017-06" db="EMBL/GenBank/DDBJ databases">
        <authorList>
            <person name="Varghese N."/>
            <person name="Submissions S."/>
        </authorList>
    </citation>
    <scope>NUCLEOTIDE SEQUENCE [LARGE SCALE GENOMIC DNA]</scope>
    <source>
        <strain evidence="7">LNB2</strain>
    </source>
</reference>
<name>A0A239IFC0_9SPHN</name>
<feature type="domain" description="Aspartyl/asparaginy/proline hydroxylase" evidence="5">
    <location>
        <begin position="236"/>
        <end position="399"/>
    </location>
</feature>
<organism evidence="6 7">
    <name type="scientific">Edaphosphingomonas laterariae</name>
    <dbReference type="NCBI Taxonomy" id="861865"/>
    <lineage>
        <taxon>Bacteria</taxon>
        <taxon>Pseudomonadati</taxon>
        <taxon>Pseudomonadota</taxon>
        <taxon>Alphaproteobacteria</taxon>
        <taxon>Sphingomonadales</taxon>
        <taxon>Rhizorhabdaceae</taxon>
        <taxon>Edaphosphingomonas</taxon>
    </lineage>
</organism>
<dbReference type="Proteomes" id="UP000198281">
    <property type="component" value="Unassembled WGS sequence"/>
</dbReference>
<evidence type="ECO:0000256" key="3">
    <source>
        <dbReference type="ARBA" id="ARBA00023002"/>
    </source>
</evidence>
<dbReference type="AlphaFoldDB" id="A0A239IFC0"/>
<dbReference type="SUPFAM" id="SSF48452">
    <property type="entry name" value="TPR-like"/>
    <property type="match status" value="1"/>
</dbReference>
<proteinExistence type="inferred from homology"/>
<dbReference type="PANTHER" id="PTHR46332">
    <property type="entry name" value="ASPARTATE BETA-HYDROXYLASE DOMAIN-CONTAINING PROTEIN 2"/>
    <property type="match status" value="1"/>
</dbReference>
<evidence type="ECO:0000256" key="1">
    <source>
        <dbReference type="ARBA" id="ARBA00007730"/>
    </source>
</evidence>
<evidence type="ECO:0000259" key="5">
    <source>
        <dbReference type="Pfam" id="PF05118"/>
    </source>
</evidence>
<evidence type="ECO:0000313" key="6">
    <source>
        <dbReference type="EMBL" id="SNS92350.1"/>
    </source>
</evidence>
<dbReference type="InterPro" id="IPR051821">
    <property type="entry name" value="Asp/Asn_beta-hydroxylase"/>
</dbReference>